<evidence type="ECO:0000313" key="2">
    <source>
        <dbReference type="Proteomes" id="UP000055048"/>
    </source>
</evidence>
<keyword evidence="1" id="KW-0378">Hydrolase</keyword>
<organism evidence="1 2">
    <name type="scientific">Trichinella murrelli</name>
    <dbReference type="NCBI Taxonomy" id="144512"/>
    <lineage>
        <taxon>Eukaryota</taxon>
        <taxon>Metazoa</taxon>
        <taxon>Ecdysozoa</taxon>
        <taxon>Nematoda</taxon>
        <taxon>Enoplea</taxon>
        <taxon>Dorylaimia</taxon>
        <taxon>Trichinellida</taxon>
        <taxon>Trichinellidae</taxon>
        <taxon>Trichinella</taxon>
    </lineage>
</organism>
<keyword evidence="2" id="KW-1185">Reference proteome</keyword>
<dbReference type="AlphaFoldDB" id="A0A0V0UA67"/>
<dbReference type="Proteomes" id="UP000055048">
    <property type="component" value="Unassembled WGS sequence"/>
</dbReference>
<dbReference type="SUPFAM" id="SSF55811">
    <property type="entry name" value="Nudix"/>
    <property type="match status" value="1"/>
</dbReference>
<protein>
    <submittedName>
        <fullName evidence="1">Putative nudix hydrolase 6</fullName>
    </submittedName>
</protein>
<proteinExistence type="predicted"/>
<dbReference type="PANTHER" id="PTHR13030">
    <property type="entry name" value="NUDIX HYDROLASE"/>
    <property type="match status" value="1"/>
</dbReference>
<dbReference type="Pfam" id="PF25969">
    <property type="entry name" value="NUDT9_N"/>
    <property type="match status" value="1"/>
</dbReference>
<dbReference type="PANTHER" id="PTHR13030:SF8">
    <property type="entry name" value="ADP-RIBOSE PYROPHOSPHATASE, MITOCHONDRIAL"/>
    <property type="match status" value="1"/>
</dbReference>
<dbReference type="InterPro" id="IPR015797">
    <property type="entry name" value="NUDIX_hydrolase-like_dom_sf"/>
</dbReference>
<reference evidence="1 2" key="1">
    <citation type="submission" date="2015-01" db="EMBL/GenBank/DDBJ databases">
        <title>Evolution of Trichinella species and genotypes.</title>
        <authorList>
            <person name="Korhonen P.K."/>
            <person name="Edoardo P."/>
            <person name="Giuseppe L.R."/>
            <person name="Gasser R.B."/>
        </authorList>
    </citation>
    <scope>NUCLEOTIDE SEQUENCE [LARGE SCALE GENOMIC DNA]</scope>
    <source>
        <strain evidence="1">ISS417</strain>
    </source>
</reference>
<dbReference type="EMBL" id="JYDJ01000033">
    <property type="protein sequence ID" value="KRX48170.1"/>
    <property type="molecule type" value="Genomic_DNA"/>
</dbReference>
<dbReference type="OrthoDB" id="301415at2759"/>
<dbReference type="InterPro" id="IPR039989">
    <property type="entry name" value="NUDT9"/>
</dbReference>
<gene>
    <name evidence="1" type="primary">ndx-6</name>
    <name evidence="1" type="ORF">T05_13541</name>
</gene>
<dbReference type="Gene3D" id="3.90.79.10">
    <property type="entry name" value="Nucleoside Triphosphate Pyrophosphohydrolase"/>
    <property type="match status" value="1"/>
</dbReference>
<dbReference type="GO" id="GO:0047631">
    <property type="term" value="F:ADP-ribose diphosphatase activity"/>
    <property type="evidence" value="ECO:0007669"/>
    <property type="project" value="InterPro"/>
</dbReference>
<sequence>LLIVWEVHLISAKAMVYKKYYPNTKAKRWSLSKKEIPWSYHHPKYLPKKYNAPCPPDKVCDPEIYNVCYRYNSIDGSINRQSILGKYGVDKFCFPQNPKGRSGLRGRGELFRWGPNHYVQYVISRGVNVREYLVVNSHDKKNIIFPGEFVDNSRNITFPPMLLNFIESNLSEKYPENVVQEIIKNALKNRILRYHGYYADDRNTDNAWMETLIYDINDSDDSNLGLLDTEHLTNSLNLTWKIIDKSVIDSKIEVIVKRARLTFGQKVASIIRSALKALRDENKAGIMFAFGDAVNNFVGLSAIVITLVDMLSFSSAVVKFKLSHFINNKDIHSSMHFSSHCLWDLEQQKKISHRKTTWQMTDKEGSCGI</sequence>
<accession>A0A0V0UA67</accession>
<evidence type="ECO:0000313" key="1">
    <source>
        <dbReference type="EMBL" id="KRX48170.1"/>
    </source>
</evidence>
<comment type="caution">
    <text evidence="1">The sequence shown here is derived from an EMBL/GenBank/DDBJ whole genome shotgun (WGS) entry which is preliminary data.</text>
</comment>
<feature type="non-terminal residue" evidence="1">
    <location>
        <position position="1"/>
    </location>
</feature>
<name>A0A0V0UA67_9BILA</name>